<evidence type="ECO:0000256" key="4">
    <source>
        <dbReference type="ARBA" id="ARBA00019692"/>
    </source>
</evidence>
<name>A0ABS6A530_9GAMM</name>
<evidence type="ECO:0000256" key="15">
    <source>
        <dbReference type="ARBA" id="ARBA00033028"/>
    </source>
</evidence>
<comment type="function">
    <text evidence="1 16">May be involved in the folding of the extracellular lipase during its passage through the periplasm.</text>
</comment>
<comment type="subcellular location">
    <subcellularLocation>
        <location evidence="2">Cell inner membrane</location>
        <topology evidence="2">Single-pass membrane protein</topology>
        <orientation evidence="2">Periplasmic side</orientation>
    </subcellularLocation>
</comment>
<keyword evidence="9 16" id="KW-1133">Transmembrane helix</keyword>
<accession>A0ABS6A530</accession>
<dbReference type="HAMAP" id="MF_00790">
    <property type="entry name" value="Lipase_chap"/>
    <property type="match status" value="1"/>
</dbReference>
<comment type="similarity">
    <text evidence="3 16">Belongs to the lipase chaperone family.</text>
</comment>
<evidence type="ECO:0000256" key="13">
    <source>
        <dbReference type="ARBA" id="ARBA00030948"/>
    </source>
</evidence>
<keyword evidence="10 16" id="KW-0443">Lipid metabolism</keyword>
<evidence type="ECO:0000256" key="2">
    <source>
        <dbReference type="ARBA" id="ARBA00004383"/>
    </source>
</evidence>
<gene>
    <name evidence="16" type="primary">lifO</name>
    <name evidence="17" type="ORF">KO508_04510</name>
</gene>
<evidence type="ECO:0000256" key="8">
    <source>
        <dbReference type="ARBA" id="ARBA00022963"/>
    </source>
</evidence>
<evidence type="ECO:0000256" key="11">
    <source>
        <dbReference type="ARBA" id="ARBA00023136"/>
    </source>
</evidence>
<keyword evidence="5 16" id="KW-1003">Cell membrane</keyword>
<dbReference type="EMBL" id="JAHKPV010000001">
    <property type="protein sequence ID" value="MBU2873266.1"/>
    <property type="molecule type" value="Genomic_DNA"/>
</dbReference>
<sequence>MKPASRHSFIVPVIIAVVIALWLLADGAQNRPASAHHDDKSADVKAKDADFSEARQLPPSKLVSEVSEVDVSGLPASLAGTSEPGGWAITDRFGNLIPTSELRQLFEYYLSALGEESLSQLVARIRLVLSALDEPARGQALDTLGRYLDYKLALSDLEAAYGEAGTSGPGEMERRMLEIQALRRTWLDADTAEAFFADEEAIDRFQLKKRSLSRDSSLTDEQREEALAEAEMALPEPVRRARQQTRKFARYEQVREAMANDPEALRAWRRQEFGEEAAQRLENLDAEQKDWNKRWQSYAKERDALKASGLAEPEREESLNQLREKYFSETERIRAKALDSIQ</sequence>
<keyword evidence="11 16" id="KW-0472">Membrane</keyword>
<reference evidence="17 18" key="1">
    <citation type="submission" date="2021-05" db="EMBL/GenBank/DDBJ databases">
        <title>Draft genomes of bacteria isolated from model marine particles.</title>
        <authorList>
            <person name="Datta M.S."/>
            <person name="Schwartzman J.A."/>
            <person name="Enke T.N."/>
            <person name="Saavedra J."/>
            <person name="Cermak N."/>
            <person name="Cordero O.X."/>
        </authorList>
    </citation>
    <scope>NUCLEOTIDE SEQUENCE [LARGE SCALE GENOMIC DNA]</scope>
    <source>
        <strain evidence="17 18">D2M19</strain>
    </source>
</reference>
<dbReference type="RefSeq" id="WP_216007103.1">
    <property type="nucleotide sequence ID" value="NZ_JAHKPV010000001.1"/>
</dbReference>
<evidence type="ECO:0000313" key="18">
    <source>
        <dbReference type="Proteomes" id="UP000753376"/>
    </source>
</evidence>
<dbReference type="Pfam" id="PF03280">
    <property type="entry name" value="Lipase_chap"/>
    <property type="match status" value="1"/>
</dbReference>
<evidence type="ECO:0000256" key="9">
    <source>
        <dbReference type="ARBA" id="ARBA00022989"/>
    </source>
</evidence>
<evidence type="ECO:0000256" key="12">
    <source>
        <dbReference type="ARBA" id="ARBA00023186"/>
    </source>
</evidence>
<evidence type="ECO:0000313" key="17">
    <source>
        <dbReference type="EMBL" id="MBU2873266.1"/>
    </source>
</evidence>
<evidence type="ECO:0000256" key="1">
    <source>
        <dbReference type="ARBA" id="ARBA00003280"/>
    </source>
</evidence>
<dbReference type="InterPro" id="IPR004961">
    <property type="entry name" value="Lipase_chaperone"/>
</dbReference>
<evidence type="ECO:0000256" key="7">
    <source>
        <dbReference type="ARBA" id="ARBA00022692"/>
    </source>
</evidence>
<evidence type="ECO:0000256" key="3">
    <source>
        <dbReference type="ARBA" id="ARBA00010358"/>
    </source>
</evidence>
<keyword evidence="6 16" id="KW-0997">Cell inner membrane</keyword>
<organism evidence="17 18">
    <name type="scientific">Marinobacter salexigens</name>
    <dbReference type="NCBI Taxonomy" id="1925763"/>
    <lineage>
        <taxon>Bacteria</taxon>
        <taxon>Pseudomonadati</taxon>
        <taxon>Pseudomonadota</taxon>
        <taxon>Gammaproteobacteria</taxon>
        <taxon>Pseudomonadales</taxon>
        <taxon>Marinobacteraceae</taxon>
        <taxon>Marinobacter</taxon>
    </lineage>
</organism>
<keyword evidence="12 16" id="KW-0143">Chaperone</keyword>
<evidence type="ECO:0000256" key="5">
    <source>
        <dbReference type="ARBA" id="ARBA00022475"/>
    </source>
</evidence>
<keyword evidence="7 16" id="KW-0812">Transmembrane</keyword>
<evidence type="ECO:0000256" key="10">
    <source>
        <dbReference type="ARBA" id="ARBA00023098"/>
    </source>
</evidence>
<evidence type="ECO:0000256" key="14">
    <source>
        <dbReference type="ARBA" id="ARBA00031542"/>
    </source>
</evidence>
<keyword evidence="8 16" id="KW-0442">Lipid degradation</keyword>
<feature type="transmembrane region" description="Helical" evidence="16">
    <location>
        <begin position="7"/>
        <end position="25"/>
    </location>
</feature>
<proteinExistence type="inferred from homology"/>
<dbReference type="Proteomes" id="UP000753376">
    <property type="component" value="Unassembled WGS sequence"/>
</dbReference>
<comment type="caution">
    <text evidence="17">The sequence shown here is derived from an EMBL/GenBank/DDBJ whole genome shotgun (WGS) entry which is preliminary data.</text>
</comment>
<evidence type="ECO:0000256" key="6">
    <source>
        <dbReference type="ARBA" id="ARBA00022519"/>
    </source>
</evidence>
<evidence type="ECO:0000256" key="16">
    <source>
        <dbReference type="HAMAP-Rule" id="MF_00790"/>
    </source>
</evidence>
<keyword evidence="18" id="KW-1185">Reference proteome</keyword>
<protein>
    <recommendedName>
        <fullName evidence="4 16">Lipase chaperone</fullName>
    </recommendedName>
    <alternativeName>
        <fullName evidence="16">Lipase activator protein</fullName>
    </alternativeName>
    <alternativeName>
        <fullName evidence="15 16">Lipase foldase</fullName>
    </alternativeName>
    <alternativeName>
        <fullName evidence="13 16">Lipase helper protein</fullName>
    </alternativeName>
    <alternativeName>
        <fullName evidence="14 16">Lipase modulator</fullName>
    </alternativeName>
</protein>